<evidence type="ECO:0000313" key="2">
    <source>
        <dbReference type="EMBL" id="KAG8193209.1"/>
    </source>
</evidence>
<dbReference type="EMBL" id="JAFNEN010000127">
    <property type="protein sequence ID" value="KAG8193209.1"/>
    <property type="molecule type" value="Genomic_DNA"/>
</dbReference>
<keyword evidence="1" id="KW-1133">Transmembrane helix</keyword>
<accession>A0AAV6VB59</accession>
<dbReference type="AlphaFoldDB" id="A0AAV6VB59"/>
<evidence type="ECO:0000313" key="3">
    <source>
        <dbReference type="Proteomes" id="UP000827092"/>
    </source>
</evidence>
<keyword evidence="1" id="KW-0472">Membrane</keyword>
<name>A0AAV6VB59_9ARAC</name>
<protein>
    <submittedName>
        <fullName evidence="2">Uncharacterized protein</fullName>
    </submittedName>
</protein>
<sequence length="68" mass="7742">MPPDVEWSSEKADDEPMSTRFARWRHNQVLLTLLTVAALLVAVAVISGTVLFFQSRVNIREEKRTSNI</sequence>
<keyword evidence="1" id="KW-0812">Transmembrane</keyword>
<reference evidence="2 3" key="1">
    <citation type="journal article" date="2022" name="Nat. Ecol. Evol.">
        <title>A masculinizing supergene underlies an exaggerated male reproductive morph in a spider.</title>
        <authorList>
            <person name="Hendrickx F."/>
            <person name="De Corte Z."/>
            <person name="Sonet G."/>
            <person name="Van Belleghem S.M."/>
            <person name="Kostlbacher S."/>
            <person name="Vangestel C."/>
        </authorList>
    </citation>
    <scope>NUCLEOTIDE SEQUENCE [LARGE SCALE GENOMIC DNA]</scope>
    <source>
        <strain evidence="2">W744_W776</strain>
    </source>
</reference>
<evidence type="ECO:0000256" key="1">
    <source>
        <dbReference type="SAM" id="Phobius"/>
    </source>
</evidence>
<comment type="caution">
    <text evidence="2">The sequence shown here is derived from an EMBL/GenBank/DDBJ whole genome shotgun (WGS) entry which is preliminary data.</text>
</comment>
<keyword evidence="3" id="KW-1185">Reference proteome</keyword>
<gene>
    <name evidence="2" type="ORF">JTE90_005557</name>
</gene>
<dbReference type="Proteomes" id="UP000827092">
    <property type="component" value="Unassembled WGS sequence"/>
</dbReference>
<organism evidence="2 3">
    <name type="scientific">Oedothorax gibbosus</name>
    <dbReference type="NCBI Taxonomy" id="931172"/>
    <lineage>
        <taxon>Eukaryota</taxon>
        <taxon>Metazoa</taxon>
        <taxon>Ecdysozoa</taxon>
        <taxon>Arthropoda</taxon>
        <taxon>Chelicerata</taxon>
        <taxon>Arachnida</taxon>
        <taxon>Araneae</taxon>
        <taxon>Araneomorphae</taxon>
        <taxon>Entelegynae</taxon>
        <taxon>Araneoidea</taxon>
        <taxon>Linyphiidae</taxon>
        <taxon>Erigoninae</taxon>
        <taxon>Oedothorax</taxon>
    </lineage>
</organism>
<feature type="transmembrane region" description="Helical" evidence="1">
    <location>
        <begin position="29"/>
        <end position="53"/>
    </location>
</feature>
<proteinExistence type="predicted"/>